<evidence type="ECO:0000313" key="3">
    <source>
        <dbReference type="Proteomes" id="UP000240542"/>
    </source>
</evidence>
<reference evidence="2 3" key="1">
    <citation type="submission" date="2018-03" db="EMBL/GenBank/DDBJ databases">
        <title>Genomic Encyclopedia of Archaeal and Bacterial Type Strains, Phase II (KMG-II): from individual species to whole genera.</title>
        <authorList>
            <person name="Goeker M."/>
        </authorList>
    </citation>
    <scope>NUCLEOTIDE SEQUENCE [LARGE SCALE GENOMIC DNA]</scope>
    <source>
        <strain evidence="2 3">DSM 45312</strain>
    </source>
</reference>
<dbReference type="Proteomes" id="UP000240542">
    <property type="component" value="Unassembled WGS sequence"/>
</dbReference>
<feature type="region of interest" description="Disordered" evidence="1">
    <location>
        <begin position="357"/>
        <end position="397"/>
    </location>
</feature>
<name>A0A2P8DEI2_9ACTN</name>
<dbReference type="PROSITE" id="PS51257">
    <property type="entry name" value="PROKAR_LIPOPROTEIN"/>
    <property type="match status" value="1"/>
</dbReference>
<organism evidence="2 3">
    <name type="scientific">Murinocardiopsis flavida</name>
    <dbReference type="NCBI Taxonomy" id="645275"/>
    <lineage>
        <taxon>Bacteria</taxon>
        <taxon>Bacillati</taxon>
        <taxon>Actinomycetota</taxon>
        <taxon>Actinomycetes</taxon>
        <taxon>Streptosporangiales</taxon>
        <taxon>Nocardiopsidaceae</taxon>
        <taxon>Murinocardiopsis</taxon>
    </lineage>
</organism>
<feature type="compositionally biased region" description="Basic and acidic residues" evidence="1">
    <location>
        <begin position="366"/>
        <end position="383"/>
    </location>
</feature>
<dbReference type="AlphaFoldDB" id="A0A2P8DEI2"/>
<comment type="caution">
    <text evidence="2">The sequence shown here is derived from an EMBL/GenBank/DDBJ whole genome shotgun (WGS) entry which is preliminary data.</text>
</comment>
<gene>
    <name evidence="2" type="ORF">CLV63_11456</name>
</gene>
<protein>
    <recommendedName>
        <fullName evidence="4">Lipoprotein</fullName>
    </recommendedName>
</protein>
<dbReference type="Gene3D" id="2.50.20.20">
    <property type="match status" value="1"/>
</dbReference>
<evidence type="ECO:0000256" key="1">
    <source>
        <dbReference type="SAM" id="MobiDB-lite"/>
    </source>
</evidence>
<proteinExistence type="predicted"/>
<accession>A0A2P8DEI2</accession>
<dbReference type="EMBL" id="PYGA01000014">
    <property type="protein sequence ID" value="PSK95623.1"/>
    <property type="molecule type" value="Genomic_DNA"/>
</dbReference>
<evidence type="ECO:0000313" key="2">
    <source>
        <dbReference type="EMBL" id="PSK95623.1"/>
    </source>
</evidence>
<keyword evidence="3" id="KW-1185">Reference proteome</keyword>
<sequence length="397" mass="41272">MAPARPSQRRSHGPLTLAAASTVLALGLTGCSLDLSHLAPGGLGSSPSPTPVAAGPVAKDAMATLAEAPAVAVQGQTADSGGQPRETTLTVADSGAASGTVDVEGSEVKVIEIDQQLYVSGDDAFWLGQSAFNPDSDSYADNWVRVKPDVLGIDPQAVLAPAQLAEIITGMIPEKGKAVEEKLDGKAVYRIDLGKKNKIWVTKEKPHTLLRMEIEELAPVEGGDLTTRTQMNVSTPAAADIEKMYDDIASTVKDDLGSSRDSRIEVTWDGQLDMKCQTGGKCSVTGKVKDNGVAADGEDKIQVRMDAKFTNSSLGDKKCDDSGTLEVGGTTSLSCSVDYALAASTNPQSYQINGEGLLSTRGVSGKGKDALAKKVKEQRKTTLEKAGGAPASPSEGN</sequence>
<evidence type="ECO:0008006" key="4">
    <source>
        <dbReference type="Google" id="ProtNLM"/>
    </source>
</evidence>
<dbReference type="OrthoDB" id="5173041at2"/>